<dbReference type="InterPro" id="IPR002347">
    <property type="entry name" value="SDR_fam"/>
</dbReference>
<sequence precursor="true">MAKSERTALVTGAAGGIGRAVAERLAAEGYRVVICDKEPAGAQEAARLGAAFVQADLSDPKEVWRLAVEARRAFGRVDVLVNNAGFQHVAPLERFPLDVWQAMQQVMVTAPFQLIRSFLPEMKERGWGRIVNMGSIHSTVASPYKAAYVTAKHALLGLTRAAALEAGEAGVTVNAVCPAYVRTPLVERQIADQAANLGLDPGEVVGRVMLEPAAIKRLIEPEEVAALVAFLVSDEAGAITGGCLPVDLGWTAR</sequence>
<dbReference type="InterPro" id="IPR050259">
    <property type="entry name" value="SDR"/>
</dbReference>
<proteinExistence type="inferred from homology"/>
<comment type="similarity">
    <text evidence="1">Belongs to the short-chain dehydrogenases/reductases (SDR) family.</text>
</comment>
<protein>
    <submittedName>
        <fullName evidence="2">Short-chain dehydrogenase/reductase SDR</fullName>
    </submittedName>
</protein>
<dbReference type="PANTHER" id="PTHR42879">
    <property type="entry name" value="3-OXOACYL-(ACYL-CARRIER-PROTEIN) REDUCTASE"/>
    <property type="match status" value="1"/>
</dbReference>
<evidence type="ECO:0000256" key="1">
    <source>
        <dbReference type="ARBA" id="ARBA00006484"/>
    </source>
</evidence>
<dbReference type="KEGG" id="opr:Ocepr_2085"/>
<dbReference type="OrthoDB" id="9803333at2"/>
<dbReference type="InterPro" id="IPR011294">
    <property type="entry name" value="3-OHbutyrate_DH"/>
</dbReference>
<dbReference type="SUPFAM" id="SSF51735">
    <property type="entry name" value="NAD(P)-binding Rossmann-fold domains"/>
    <property type="match status" value="1"/>
</dbReference>
<dbReference type="PRINTS" id="PR00080">
    <property type="entry name" value="SDRFAMILY"/>
</dbReference>
<dbReference type="InterPro" id="IPR020904">
    <property type="entry name" value="Sc_DH/Rdtase_CS"/>
</dbReference>
<dbReference type="Pfam" id="PF13561">
    <property type="entry name" value="adh_short_C2"/>
    <property type="match status" value="1"/>
</dbReference>
<evidence type="ECO:0000313" key="2">
    <source>
        <dbReference type="EMBL" id="ADR37535.1"/>
    </source>
</evidence>
<dbReference type="Gene3D" id="3.40.50.720">
    <property type="entry name" value="NAD(P)-binding Rossmann-like Domain"/>
    <property type="match status" value="1"/>
</dbReference>
<dbReference type="FunFam" id="3.40.50.720:FF:000084">
    <property type="entry name" value="Short-chain dehydrogenase reductase"/>
    <property type="match status" value="1"/>
</dbReference>
<dbReference type="InterPro" id="IPR036291">
    <property type="entry name" value="NAD(P)-bd_dom_sf"/>
</dbReference>
<organism evidence="2 3">
    <name type="scientific">Oceanithermus profundus (strain DSM 14977 / NBRC 100410 / VKM B-2274 / 506)</name>
    <dbReference type="NCBI Taxonomy" id="670487"/>
    <lineage>
        <taxon>Bacteria</taxon>
        <taxon>Thermotogati</taxon>
        <taxon>Deinococcota</taxon>
        <taxon>Deinococci</taxon>
        <taxon>Thermales</taxon>
        <taxon>Thermaceae</taxon>
        <taxon>Oceanithermus</taxon>
    </lineage>
</organism>
<accession>E4UA92</accession>
<dbReference type="Proteomes" id="UP000008722">
    <property type="component" value="Chromosome"/>
</dbReference>
<reference evidence="2 3" key="2">
    <citation type="journal article" date="2011" name="Stand. Genomic Sci.">
        <title>Complete genome sequence of Oceanithermus profundus type strain (506).</title>
        <authorList>
            <person name="Pati A."/>
            <person name="Zhang X."/>
            <person name="Lapidus A."/>
            <person name="Nolan M."/>
            <person name="Lucas S."/>
            <person name="Del Rio T.G."/>
            <person name="Tice H."/>
            <person name="Cheng J.F."/>
            <person name="Tapia R."/>
            <person name="Han C."/>
            <person name="Goodwin L."/>
            <person name="Pitluck S."/>
            <person name="Liolios K."/>
            <person name="Pagani I."/>
            <person name="Ivanova N."/>
            <person name="Mavromatis K."/>
            <person name="Chen A."/>
            <person name="Palaniappan K."/>
            <person name="Hauser L."/>
            <person name="Jeffries C.D."/>
            <person name="Brambilla E.M."/>
            <person name="Rohl A."/>
            <person name="Mwirichia R."/>
            <person name="Rohde M."/>
            <person name="Tindall B.J."/>
            <person name="Sikorski J."/>
            <person name="Wirth R."/>
            <person name="Goker M."/>
            <person name="Woyke T."/>
            <person name="Detter J.C."/>
            <person name="Bristow J."/>
            <person name="Eisen J.A."/>
            <person name="Markowitz V."/>
            <person name="Hugenholtz P."/>
            <person name="Kyrpides N.C."/>
            <person name="Klenk H.P."/>
            <person name="Land M."/>
        </authorList>
    </citation>
    <scope>NUCLEOTIDE SEQUENCE [LARGE SCALE GENOMIC DNA]</scope>
    <source>
        <strain evidence="3">DSM 14977 / NBRC 100410 / VKM B-2274 / 506</strain>
    </source>
</reference>
<dbReference type="NCBIfam" id="TIGR01963">
    <property type="entry name" value="PHB_DH"/>
    <property type="match status" value="1"/>
</dbReference>
<dbReference type="GO" id="GO:0032787">
    <property type="term" value="P:monocarboxylic acid metabolic process"/>
    <property type="evidence" value="ECO:0007669"/>
    <property type="project" value="UniProtKB-ARBA"/>
</dbReference>
<dbReference type="PRINTS" id="PR00081">
    <property type="entry name" value="GDHRDH"/>
</dbReference>
<dbReference type="AlphaFoldDB" id="E4UA92"/>
<dbReference type="GO" id="GO:0003858">
    <property type="term" value="F:3-hydroxybutyrate dehydrogenase activity"/>
    <property type="evidence" value="ECO:0007669"/>
    <property type="project" value="InterPro"/>
</dbReference>
<dbReference type="eggNOG" id="COG1028">
    <property type="taxonomic scope" value="Bacteria"/>
</dbReference>
<keyword evidence="3" id="KW-1185">Reference proteome</keyword>
<dbReference type="NCBIfam" id="NF009093">
    <property type="entry name" value="PRK12429.1"/>
    <property type="match status" value="1"/>
</dbReference>
<dbReference type="HOGENOM" id="CLU_010194_1_0_0"/>
<dbReference type="RefSeq" id="WP_013458705.1">
    <property type="nucleotide sequence ID" value="NC_014761.1"/>
</dbReference>
<dbReference type="STRING" id="670487.Ocepr_2085"/>
<reference evidence="3" key="1">
    <citation type="submission" date="2010-11" db="EMBL/GenBank/DDBJ databases">
        <title>The complete sequence of chromosome of Oceanithermus profundus DSM 14977.</title>
        <authorList>
            <consortium name="US DOE Joint Genome Institute (JGI-PGF)"/>
            <person name="Lucas S."/>
            <person name="Copeland A."/>
            <person name="Lapidus A."/>
            <person name="Bruce D."/>
            <person name="Goodwin L."/>
            <person name="Pitluck S."/>
            <person name="Kyrpides N."/>
            <person name="Mavromatis K."/>
            <person name="Pagani I."/>
            <person name="Ivanova N."/>
            <person name="Zhang X."/>
            <person name="Brettin T."/>
            <person name="Detter J.C."/>
            <person name="Tapia R."/>
            <person name="Han C."/>
            <person name="Land M."/>
            <person name="Hauser L."/>
            <person name="Markowitz V."/>
            <person name="Cheng J.-F."/>
            <person name="Hugenholtz P."/>
            <person name="Woyke T."/>
            <person name="Wu D."/>
            <person name="Tindall B."/>
            <person name="Faehnrich R."/>
            <person name="Brambilla E."/>
            <person name="Klenk H.-P."/>
            <person name="Eisen J.A."/>
        </authorList>
    </citation>
    <scope>NUCLEOTIDE SEQUENCE [LARGE SCALE GENOMIC DNA]</scope>
    <source>
        <strain evidence="3">DSM 14977 / NBRC 100410 / VKM B-2274 / 506</strain>
    </source>
</reference>
<evidence type="ECO:0000313" key="3">
    <source>
        <dbReference type="Proteomes" id="UP000008722"/>
    </source>
</evidence>
<dbReference type="PANTHER" id="PTHR42879:SF2">
    <property type="entry name" value="3-OXOACYL-[ACYL-CARRIER-PROTEIN] REDUCTASE FABG"/>
    <property type="match status" value="1"/>
</dbReference>
<name>E4UA92_OCEP5</name>
<dbReference type="PROSITE" id="PS00061">
    <property type="entry name" value="ADH_SHORT"/>
    <property type="match status" value="1"/>
</dbReference>
<dbReference type="EMBL" id="CP002361">
    <property type="protein sequence ID" value="ADR37535.1"/>
    <property type="molecule type" value="Genomic_DNA"/>
</dbReference>
<gene>
    <name evidence="2" type="ordered locus">Ocepr_2085</name>
</gene>